<dbReference type="SMART" id="SM00052">
    <property type="entry name" value="EAL"/>
    <property type="match status" value="1"/>
</dbReference>
<evidence type="ECO:0000313" key="4">
    <source>
        <dbReference type="EMBL" id="OSS43174.1"/>
    </source>
</evidence>
<dbReference type="InterPro" id="IPR035965">
    <property type="entry name" value="PAS-like_dom_sf"/>
</dbReference>
<organism evidence="4 5">
    <name type="scientific">Desulfurella amilsii</name>
    <dbReference type="NCBI Taxonomy" id="1562698"/>
    <lineage>
        <taxon>Bacteria</taxon>
        <taxon>Pseudomonadati</taxon>
        <taxon>Campylobacterota</taxon>
        <taxon>Desulfurellia</taxon>
        <taxon>Desulfurellales</taxon>
        <taxon>Desulfurellaceae</taxon>
        <taxon>Desulfurella</taxon>
    </lineage>
</organism>
<evidence type="ECO:0000259" key="3">
    <source>
        <dbReference type="PROSITE" id="PS50887"/>
    </source>
</evidence>
<dbReference type="InterPro" id="IPR001633">
    <property type="entry name" value="EAL_dom"/>
</dbReference>
<dbReference type="NCBIfam" id="TIGR00254">
    <property type="entry name" value="GGDEF"/>
    <property type="match status" value="1"/>
</dbReference>
<dbReference type="Gene3D" id="3.30.70.270">
    <property type="match status" value="1"/>
</dbReference>
<dbReference type="CDD" id="cd00130">
    <property type="entry name" value="PAS"/>
    <property type="match status" value="1"/>
</dbReference>
<dbReference type="SUPFAM" id="SSF55073">
    <property type="entry name" value="Nucleotide cyclase"/>
    <property type="match status" value="1"/>
</dbReference>
<proteinExistence type="predicted"/>
<dbReference type="PROSITE" id="PS50112">
    <property type="entry name" value="PAS"/>
    <property type="match status" value="1"/>
</dbReference>
<dbReference type="Pfam" id="PF13426">
    <property type="entry name" value="PAS_9"/>
    <property type="match status" value="2"/>
</dbReference>
<dbReference type="Pfam" id="PF00990">
    <property type="entry name" value="GGDEF"/>
    <property type="match status" value="1"/>
</dbReference>
<dbReference type="SUPFAM" id="SSF55781">
    <property type="entry name" value="GAF domain-like"/>
    <property type="match status" value="1"/>
</dbReference>
<dbReference type="InterPro" id="IPR050706">
    <property type="entry name" value="Cyclic-di-GMP_PDE-like"/>
</dbReference>
<dbReference type="STRING" id="1562698.DESAMIL20_282"/>
<dbReference type="GO" id="GO:0071111">
    <property type="term" value="F:cyclic-guanylate-specific phosphodiesterase activity"/>
    <property type="evidence" value="ECO:0007669"/>
    <property type="project" value="InterPro"/>
</dbReference>
<dbReference type="AlphaFoldDB" id="A0A1X4Y083"/>
<evidence type="ECO:0000259" key="1">
    <source>
        <dbReference type="PROSITE" id="PS50112"/>
    </source>
</evidence>
<dbReference type="InterPro" id="IPR043128">
    <property type="entry name" value="Rev_trsase/Diguanyl_cyclase"/>
</dbReference>
<dbReference type="PROSITE" id="PS50883">
    <property type="entry name" value="EAL"/>
    <property type="match status" value="1"/>
</dbReference>
<dbReference type="PROSITE" id="PS50887">
    <property type="entry name" value="GGDEF"/>
    <property type="match status" value="1"/>
</dbReference>
<evidence type="ECO:0000313" key="5">
    <source>
        <dbReference type="Proteomes" id="UP000194141"/>
    </source>
</evidence>
<comment type="caution">
    <text evidence="4">The sequence shown here is derived from an EMBL/GenBank/DDBJ whole genome shotgun (WGS) entry which is preliminary data.</text>
</comment>
<dbReference type="InterPro" id="IPR029016">
    <property type="entry name" value="GAF-like_dom_sf"/>
</dbReference>
<dbReference type="Pfam" id="PF00563">
    <property type="entry name" value="EAL"/>
    <property type="match status" value="1"/>
</dbReference>
<accession>A0A1X4Y083</accession>
<dbReference type="CDD" id="cd01949">
    <property type="entry name" value="GGDEF"/>
    <property type="match status" value="1"/>
</dbReference>
<dbReference type="EMBL" id="MDSU01000001">
    <property type="protein sequence ID" value="OSS43174.1"/>
    <property type="molecule type" value="Genomic_DNA"/>
</dbReference>
<feature type="domain" description="GGDEF" evidence="3">
    <location>
        <begin position="455"/>
        <end position="588"/>
    </location>
</feature>
<dbReference type="Gene3D" id="3.30.450.40">
    <property type="match status" value="1"/>
</dbReference>
<dbReference type="InterPro" id="IPR035919">
    <property type="entry name" value="EAL_sf"/>
</dbReference>
<dbReference type="RefSeq" id="WP_086033090.1">
    <property type="nucleotide sequence ID" value="NZ_MDSU01000001.1"/>
</dbReference>
<dbReference type="Gene3D" id="3.20.20.450">
    <property type="entry name" value="EAL domain"/>
    <property type="match status" value="1"/>
</dbReference>
<name>A0A1X4Y083_9BACT</name>
<evidence type="ECO:0000259" key="2">
    <source>
        <dbReference type="PROSITE" id="PS50883"/>
    </source>
</evidence>
<sequence length="851" mass="97994">MLKNLLRRYKKINNYLNVFGSSDIFGVFVYQENGKIVYANKTLEKLLGYEHEGLLNKSFFDFLKVDFDTLNHIKDIVLKRLSGELFAIELKEYFFCNKHGIKIPVSIFAYTVDFEGKPSGLILVFDKSKEKSYEKLFFALSQINQLTIRQNNENDLLKAVCDVLVDKVSYSACVLGVVKNKKFKAIYKRAKNYIDESSIDFDLEVKPQNVCNCSVSKAYFSKKISLIQNVSQTLNCEGDFFSKFNVRSTCAIPILKNAKVSYIILIVDTLPDTFDDKFLHLLNEIQEDLIFALNKIEKDRFSLLTFSALNQSNELVVICDSNFRIIFVNEGNYLSSDAFKVLIGKEIAYLFDKEQFKIIKSSFYNTLKKGEAFLGLLKYDLKEGSKEFYTSIYSFVDSGRITHYILIAKEVSQKEELKDKLYKLMHFDEATGFINLNTFIYTCELFFQKVLEHSQISSIMVINPIQFKNINHAFGYEMGNKILQEIALRLKQNIRLSNVIAKLESDRFGILIKDLKTPEDVLVITVKLLNELSKPYMVESHKILLSFNIGLSFFPNDSKNAKDLLNKAQVALVDARQKGENQAGFFRKDIETKSSQKLKLKAELELAVLNKKFIPFYQPYVDKDKNIVGAEALLRWNKNGKILLPGKFLSILEDTSLIVDVESMVLNQVLGDFKTIKSYCKHLVPISVNLSIQSLMQKHLAQSLVSNLKYFGINEPFLRIEIIERSFFNDFNYIRRLIDELRQSSVHFAIDDFGTGYSSLSYLTKLNVEFLKIDISFVRGLSNTQTKNITKSIIYLAHSLNLKTIAEGVESMEQFEILKNMDCDYFQGYLFYKPLPKEEFFEIIKCKGGVL</sequence>
<feature type="domain" description="EAL" evidence="2">
    <location>
        <begin position="597"/>
        <end position="848"/>
    </location>
</feature>
<dbReference type="SUPFAM" id="SSF141868">
    <property type="entry name" value="EAL domain-like"/>
    <property type="match status" value="1"/>
</dbReference>
<keyword evidence="5" id="KW-1185">Reference proteome</keyword>
<dbReference type="Gene3D" id="3.30.450.20">
    <property type="entry name" value="PAS domain"/>
    <property type="match status" value="2"/>
</dbReference>
<feature type="domain" description="PAS" evidence="1">
    <location>
        <begin position="27"/>
        <end position="63"/>
    </location>
</feature>
<dbReference type="SMART" id="SM00267">
    <property type="entry name" value="GGDEF"/>
    <property type="match status" value="1"/>
</dbReference>
<dbReference type="NCBIfam" id="TIGR00229">
    <property type="entry name" value="sensory_box"/>
    <property type="match status" value="1"/>
</dbReference>
<dbReference type="SUPFAM" id="SSF55785">
    <property type="entry name" value="PYP-like sensor domain (PAS domain)"/>
    <property type="match status" value="2"/>
</dbReference>
<protein>
    <submittedName>
        <fullName evidence="4">Diguanylate cyclase/phosphodiesterase (GGDEF / EAL domains) with PAS/PAC sensor(S)</fullName>
    </submittedName>
</protein>
<dbReference type="SMART" id="SM00091">
    <property type="entry name" value="PAS"/>
    <property type="match status" value="2"/>
</dbReference>
<dbReference type="InterPro" id="IPR029787">
    <property type="entry name" value="Nucleotide_cyclase"/>
</dbReference>
<dbReference type="PANTHER" id="PTHR33121">
    <property type="entry name" value="CYCLIC DI-GMP PHOSPHODIESTERASE PDEF"/>
    <property type="match status" value="1"/>
</dbReference>
<gene>
    <name evidence="4" type="ORF">DESAMIL20_282</name>
</gene>
<dbReference type="Proteomes" id="UP000194141">
    <property type="component" value="Unassembled WGS sequence"/>
</dbReference>
<dbReference type="PANTHER" id="PTHR33121:SF71">
    <property type="entry name" value="OXYGEN SENSOR PROTEIN DOSP"/>
    <property type="match status" value="1"/>
</dbReference>
<reference evidence="4 5" key="1">
    <citation type="journal article" date="2017" name="Front. Microbiol.">
        <title>Genome Sequence of Desulfurella amilsii Strain TR1 and Comparative Genomics of Desulfurellaceae Family.</title>
        <authorList>
            <person name="Florentino A.P."/>
            <person name="Stams A.J."/>
            <person name="Sanchez-Andrea I."/>
        </authorList>
    </citation>
    <scope>NUCLEOTIDE SEQUENCE [LARGE SCALE GENOMIC DNA]</scope>
    <source>
        <strain evidence="4 5">TR1</strain>
    </source>
</reference>
<dbReference type="InterPro" id="IPR000014">
    <property type="entry name" value="PAS"/>
</dbReference>
<dbReference type="CDD" id="cd01948">
    <property type="entry name" value="EAL"/>
    <property type="match status" value="1"/>
</dbReference>
<dbReference type="InterPro" id="IPR000160">
    <property type="entry name" value="GGDEF_dom"/>
</dbReference>